<protein>
    <submittedName>
        <fullName evidence="1">Uncharacterized protein</fullName>
    </submittedName>
</protein>
<dbReference type="RefSeq" id="WP_066395212.1">
    <property type="nucleotide sequence ID" value="NZ_CP015378.1"/>
</dbReference>
<organism evidence="1 2">
    <name type="scientific">Fictibacillus phosphorivorans</name>
    <dbReference type="NCBI Taxonomy" id="1221500"/>
    <lineage>
        <taxon>Bacteria</taxon>
        <taxon>Bacillati</taxon>
        <taxon>Bacillota</taxon>
        <taxon>Bacilli</taxon>
        <taxon>Bacillales</taxon>
        <taxon>Fictibacillaceae</taxon>
        <taxon>Fictibacillus</taxon>
    </lineage>
</organism>
<proteinExistence type="predicted"/>
<name>A0A160INC0_9BACL</name>
<evidence type="ECO:0000313" key="1">
    <source>
        <dbReference type="EMBL" id="ANC77496.1"/>
    </source>
</evidence>
<evidence type="ECO:0000313" key="2">
    <source>
        <dbReference type="Proteomes" id="UP000076623"/>
    </source>
</evidence>
<dbReference type="EMBL" id="CP015378">
    <property type="protein sequence ID" value="ANC77496.1"/>
    <property type="molecule type" value="Genomic_DNA"/>
</dbReference>
<dbReference type="AlphaFoldDB" id="A0A160INC0"/>
<gene>
    <name evidence="1" type="ORF">ABE65_012085</name>
</gene>
<keyword evidence="2" id="KW-1185">Reference proteome</keyword>
<accession>A0A160INC0</accession>
<dbReference type="STRING" id="1221500.ABE65_012085"/>
<sequence length="150" mass="17561">MKKRTRGEERFVSNVLEAVIRNDTKLLHGLFLIHGQHHYISFENESFIQNHPIVKDTHCICLVGGDVINYLHIKTGDHDLSRLYVRRSLSQLVHGAEKLAQEAFEEYENEYIRNFIKLINKQNTIPSYLEQLIVKIETHLIVDNPHFVDT</sequence>
<dbReference type="Proteomes" id="UP000076623">
    <property type="component" value="Chromosome"/>
</dbReference>
<dbReference type="KEGG" id="fpn:ABE65_012085"/>
<reference evidence="1 2" key="1">
    <citation type="submission" date="2016-04" db="EMBL/GenBank/DDBJ databases">
        <title>Complete genome sequence of Fictibacillus phosphorivorans G25-29, a strain toxic to nematodes.</title>
        <authorList>
            <person name="Zheng Z."/>
        </authorList>
    </citation>
    <scope>NUCLEOTIDE SEQUENCE [LARGE SCALE GENOMIC DNA]</scope>
    <source>
        <strain evidence="1 2">G25-29</strain>
    </source>
</reference>